<dbReference type="AlphaFoldDB" id="A0A3P1ZZM2"/>
<evidence type="ECO:0000256" key="1">
    <source>
        <dbReference type="ARBA" id="ARBA00022801"/>
    </source>
</evidence>
<comment type="similarity">
    <text evidence="3">Belongs to the glycosyl hydrolase 84 family.</text>
</comment>
<dbReference type="InterPro" id="IPR049478">
    <property type="entry name" value="BT_4395-like_hel"/>
</dbReference>
<dbReference type="Gene3D" id="1.20.58.460">
    <property type="entry name" value="Hyaluronidase post-catalytic domain-like"/>
    <property type="match status" value="1"/>
</dbReference>
<feature type="domain" description="GH84" evidence="5">
    <location>
        <begin position="149"/>
        <end position="416"/>
    </location>
</feature>
<sequence length="735" mass="83464">MKKKLLLFATFGLLTIAVLRAQGFHLQPTPQEYVSQSDSVNIPAQYRLLASDSQYGGTALSLLRRLMPGEALKASFRIFVGVKGDKAVREYRNRIPQKPEGYFLKIAKDRMVIAGADERGVYYGVQTLAQLLALGKLPLVEITDYPDVPYRGVVEGFYGTPWSHEARMRQLEFYGRNKMNVYLYGPKDDPYHSTPNWRKPYPPREAEQLKMLVEKAHENNVIFYWAIHPGQDIRWNEEDRSQLLQKFESMYQLGVRGFAVFFDDISGEGTKADKQAELLNYIDNHFVKIKKDVAPLIMCPTEYNKSWAKVEGGYLTTLGDKLNEGIQIMWTGDKVVATIDKPTMGFINPLLKRKAYIWWNFPVSDYVRDHLLLGPVYGNGTDIKDELAAFVSNPMEHAEASKISLYSVADYTWNMSRYDSDASWRRAVKDLMPLHAEYLETFATHNSDLGPNGHNFRRDESVAIQSALATLLNNYREKGQTDDAAYREVAEECHKIIVAADMLLASGNENRPLINEIRPWLTQFRLVGEYGKEVLEMMRLQPQKEAFVRSHAHAQALQRLMCETDALYHVGVKSAGKHLLPTFDALFEVATSRYNKLFDAQLDTQAVYSPYSLESDVVQLASLPVKQKGKTVNIAPSNEVIDWQAAGSLTLSMDYARNLNSLLIDLGSREAIDSLFRLEVTADGAEWQPVQLQPYGSRSQLKAVVAGLKVLKVRLVNVSGADRKVYFKMFRFVEK</sequence>
<dbReference type="SUPFAM" id="SSF55545">
    <property type="entry name" value="beta-N-acetylhexosaminidase-like domain"/>
    <property type="match status" value="1"/>
</dbReference>
<dbReference type="Gene3D" id="2.60.40.1180">
    <property type="entry name" value="Golgi alpha-mannosidase II"/>
    <property type="match status" value="1"/>
</dbReference>
<dbReference type="GO" id="GO:1901135">
    <property type="term" value="P:carbohydrate derivative metabolic process"/>
    <property type="evidence" value="ECO:0007669"/>
    <property type="project" value="UniProtKB-ARBA"/>
</dbReference>
<keyword evidence="2 3" id="KW-0326">Glycosidase</keyword>
<evidence type="ECO:0000259" key="5">
    <source>
        <dbReference type="PROSITE" id="PS52009"/>
    </source>
</evidence>
<dbReference type="Pfam" id="PF02838">
    <property type="entry name" value="Glyco_hydro_20b"/>
    <property type="match status" value="1"/>
</dbReference>
<evidence type="ECO:0000313" key="7">
    <source>
        <dbReference type="Proteomes" id="UP000279562"/>
    </source>
</evidence>
<organism evidence="6 7">
    <name type="scientific">Prevotella heparinolytica</name>
    <dbReference type="NCBI Taxonomy" id="28113"/>
    <lineage>
        <taxon>Bacteria</taxon>
        <taxon>Pseudomonadati</taxon>
        <taxon>Bacteroidota</taxon>
        <taxon>Bacteroidia</taxon>
        <taxon>Bacteroidales</taxon>
        <taxon>Bacteroidaceae</taxon>
        <taxon>Bacteroides</taxon>
    </lineage>
</organism>
<dbReference type="InterPro" id="IPR051822">
    <property type="entry name" value="Glycosyl_Hydrolase_84"/>
</dbReference>
<dbReference type="InterPro" id="IPR048162">
    <property type="entry name" value="O-GlcNAcase_BT_4395-like"/>
</dbReference>
<feature type="chain" id="PRO_5018101508" evidence="4">
    <location>
        <begin position="22"/>
        <end position="735"/>
    </location>
</feature>
<dbReference type="InterPro" id="IPR013780">
    <property type="entry name" value="Glyco_hydro_b"/>
</dbReference>
<dbReference type="SUPFAM" id="SSF140657">
    <property type="entry name" value="Hyaluronidase post-catalytic domain-like"/>
    <property type="match status" value="1"/>
</dbReference>
<dbReference type="Gene3D" id="3.20.20.80">
    <property type="entry name" value="Glycosidases"/>
    <property type="match status" value="1"/>
</dbReference>
<dbReference type="PANTHER" id="PTHR13170:SF16">
    <property type="entry name" value="PROTEIN O-GLCNACASE"/>
    <property type="match status" value="1"/>
</dbReference>
<feature type="active site" description="Proton donor" evidence="3">
    <location>
        <position position="264"/>
    </location>
</feature>
<dbReference type="RefSeq" id="WP_125239904.1">
    <property type="nucleotide sequence ID" value="NZ_DBFYXE010000057.1"/>
</dbReference>
<dbReference type="GO" id="GO:0015929">
    <property type="term" value="F:hexosaminidase activity"/>
    <property type="evidence" value="ECO:0007669"/>
    <property type="project" value="UniProtKB-ARBA"/>
</dbReference>
<gene>
    <name evidence="6" type="ORF">EII33_11955</name>
</gene>
<dbReference type="GO" id="GO:0005975">
    <property type="term" value="P:carbohydrate metabolic process"/>
    <property type="evidence" value="ECO:0007669"/>
    <property type="project" value="UniProtKB-ARBA"/>
</dbReference>
<dbReference type="InterPro" id="IPR029018">
    <property type="entry name" value="Hex-like_dom2"/>
</dbReference>
<accession>A0A3P1ZZM2</accession>
<protein>
    <submittedName>
        <fullName evidence="6">O-GlcNAcase</fullName>
    </submittedName>
</protein>
<dbReference type="InterPro" id="IPR015882">
    <property type="entry name" value="HEX_bac_N"/>
</dbReference>
<reference evidence="6 7" key="1">
    <citation type="submission" date="2018-11" db="EMBL/GenBank/DDBJ databases">
        <title>Genomes From Bacteria Associated with the Canine Oral Cavity: a Test Case for Automated Genome-Based Taxonomic Assignment.</title>
        <authorList>
            <person name="Coil D.A."/>
            <person name="Jospin G."/>
            <person name="Darling A.E."/>
            <person name="Wallis C."/>
            <person name="Davis I.J."/>
            <person name="Harris S."/>
            <person name="Eisen J.A."/>
            <person name="Holcombe L.J."/>
            <person name="O'Flynn C."/>
        </authorList>
    </citation>
    <scope>NUCLEOTIDE SEQUENCE [LARGE SCALE GENOMIC DNA]</scope>
    <source>
        <strain evidence="6 7">OH1047_COT-310</strain>
    </source>
</reference>
<keyword evidence="1 3" id="KW-0378">Hydrolase</keyword>
<dbReference type="EMBL" id="RQYF01000080">
    <property type="protein sequence ID" value="RRD88584.1"/>
    <property type="molecule type" value="Genomic_DNA"/>
</dbReference>
<dbReference type="NCBIfam" id="NF041654">
    <property type="entry name" value="GlcNAcase"/>
    <property type="match status" value="1"/>
</dbReference>
<name>A0A3P1ZZM2_9BACE</name>
<dbReference type="Pfam" id="PF21809">
    <property type="entry name" value="Glyco_hydro_84_hel"/>
    <property type="match status" value="1"/>
</dbReference>
<dbReference type="Pfam" id="PF07555">
    <property type="entry name" value="NAGidase"/>
    <property type="match status" value="1"/>
</dbReference>
<dbReference type="Pfam" id="PF18344">
    <property type="entry name" value="CBM32"/>
    <property type="match status" value="1"/>
</dbReference>
<evidence type="ECO:0000256" key="3">
    <source>
        <dbReference type="PROSITE-ProRule" id="PRU01353"/>
    </source>
</evidence>
<dbReference type="InterPro" id="IPR011496">
    <property type="entry name" value="O-GlcNAcase_cat"/>
</dbReference>
<dbReference type="Gene3D" id="3.30.379.10">
    <property type="entry name" value="Chitobiase/beta-hexosaminidase domain 2-like"/>
    <property type="match status" value="1"/>
</dbReference>
<keyword evidence="4" id="KW-0732">Signal</keyword>
<dbReference type="SUPFAM" id="SSF51445">
    <property type="entry name" value="(Trans)glycosidases"/>
    <property type="match status" value="1"/>
</dbReference>
<comment type="caution">
    <text evidence="6">The sequence shown here is derived from an EMBL/GenBank/DDBJ whole genome shotgun (WGS) entry which is preliminary data.</text>
</comment>
<dbReference type="Proteomes" id="UP000279562">
    <property type="component" value="Unassembled WGS sequence"/>
</dbReference>
<dbReference type="InterPro" id="IPR017853">
    <property type="entry name" value="GH"/>
</dbReference>
<evidence type="ECO:0000256" key="2">
    <source>
        <dbReference type="ARBA" id="ARBA00023295"/>
    </source>
</evidence>
<dbReference type="PANTHER" id="PTHR13170">
    <property type="entry name" value="O-GLCNACASE"/>
    <property type="match status" value="1"/>
</dbReference>
<evidence type="ECO:0000313" key="6">
    <source>
        <dbReference type="EMBL" id="RRD88584.1"/>
    </source>
</evidence>
<proteinExistence type="inferred from homology"/>
<evidence type="ECO:0000256" key="4">
    <source>
        <dbReference type="SAM" id="SignalP"/>
    </source>
</evidence>
<dbReference type="PROSITE" id="PS52009">
    <property type="entry name" value="GH84"/>
    <property type="match status" value="1"/>
</dbReference>
<keyword evidence="7" id="KW-1185">Reference proteome</keyword>
<feature type="signal peptide" evidence="4">
    <location>
        <begin position="1"/>
        <end position="21"/>
    </location>
</feature>